<evidence type="ECO:0000313" key="1">
    <source>
        <dbReference type="EMBL" id="QBK92388.1"/>
    </source>
</evidence>
<proteinExistence type="predicted"/>
<sequence length="609" mass="70914">MSISEEKFDILDFNESEERLFIINKISLVTDPENWPVDSMPRLMYEGDRDTSEYIINNFRMNRESIELIRSVVLRETKGPVLNLIDVNWDNVELTTRYLGLGVGIDFLYPLFLVPDDRIIWYDECEARISHTCQYRPEDDGDLLEMNLDDVVKTNSPYITLNNLNLHPERLEKVRQSEEKEVIWGTNRDMHNLIDEIIQTLSDVSNLLIVRDVALARFRGIKSLIKSAEGQHIREVINVDVFAYGPNTLEHIIEAVRLCLELSKKNFRKYQRAFDESEEITFMRVKETLTPSRTRHRIIVPVKSRNDPSVSFDVVFPLVKLHNKRDILTKIPLDCYAIGFDPKEPNTFYGLPRTYRSLDTMTNVVDPTRNGIKYLQMLNSVSRTGFDIAIPGFNIDDISKLPCSDKILKILSLARCASLLEGKTRYVRQPRGISNAEYWYMTEVRNKSMKSHSKIVEKLSHIKLSGLVLLLAKIVERQVYTYHNNRYSDSEIAMEHERLKTKQLILSIYKHPDRAEVIFGDVLNQGEREFKITNTRYLRTGDIIEHLIYAPLFPKIELLSFDLEEGLYQVKTAFYGQYTCVENIDVPDDVDREDADVYEMLNVMSQRTL</sequence>
<organism evidence="1">
    <name type="scientific">Pithovirus LCPAC401</name>
    <dbReference type="NCBI Taxonomy" id="2506595"/>
    <lineage>
        <taxon>Viruses</taxon>
        <taxon>Pithoviruses</taxon>
    </lineage>
</organism>
<gene>
    <name evidence="1" type="ORF">LCPAC401_00260</name>
</gene>
<dbReference type="EMBL" id="MK500577">
    <property type="protein sequence ID" value="QBK92388.1"/>
    <property type="molecule type" value="Genomic_DNA"/>
</dbReference>
<reference evidence="1" key="1">
    <citation type="journal article" date="2019" name="MBio">
        <title>Virus Genomes from Deep Sea Sediments Expand the Ocean Megavirome and Support Independent Origins of Viral Gigantism.</title>
        <authorList>
            <person name="Backstrom D."/>
            <person name="Yutin N."/>
            <person name="Jorgensen S.L."/>
            <person name="Dharamshi J."/>
            <person name="Homa F."/>
            <person name="Zaremba-Niedwiedzka K."/>
            <person name="Spang A."/>
            <person name="Wolf Y.I."/>
            <person name="Koonin E.V."/>
            <person name="Ettema T.J."/>
        </authorList>
    </citation>
    <scope>NUCLEOTIDE SEQUENCE</scope>
</reference>
<protein>
    <submittedName>
        <fullName evidence="1">Uncharacterized protein</fullName>
    </submittedName>
</protein>
<accession>A0A481Z913</accession>
<name>A0A481Z913_9VIRU</name>